<feature type="domain" description="THAP-type" evidence="10">
    <location>
        <begin position="119"/>
        <end position="199"/>
    </location>
</feature>
<dbReference type="Gene3D" id="3.50.80.10">
    <property type="entry name" value="D-tyrosyl-tRNA(Tyr) deacylase"/>
    <property type="match status" value="1"/>
</dbReference>
<comment type="caution">
    <text evidence="11">The sequence shown here is derived from an EMBL/GenBank/DDBJ whole genome shotgun (WGS) entry which is preliminary data.</text>
</comment>
<evidence type="ECO:0000256" key="4">
    <source>
        <dbReference type="ARBA" id="ARBA00022833"/>
    </source>
</evidence>
<dbReference type="Gene3D" id="1.10.340.70">
    <property type="match status" value="3"/>
</dbReference>
<feature type="compositionally biased region" description="Polar residues" evidence="9">
    <location>
        <begin position="613"/>
        <end position="630"/>
    </location>
</feature>
<proteinExistence type="predicted"/>
<dbReference type="Proteomes" id="UP001591681">
    <property type="component" value="Unassembled WGS sequence"/>
</dbReference>
<evidence type="ECO:0000256" key="2">
    <source>
        <dbReference type="ARBA" id="ARBA00022723"/>
    </source>
</evidence>
<dbReference type="Pfam" id="PF17921">
    <property type="entry name" value="Integrase_H2C2"/>
    <property type="match status" value="3"/>
</dbReference>
<comment type="catalytic activity">
    <reaction evidence="7">
        <text>a D-aminoacyl-tRNA + H2O = a tRNA + a D-alpha-amino acid + H(+)</text>
        <dbReference type="Rhea" id="RHEA:13953"/>
        <dbReference type="Rhea" id="RHEA-COMP:10123"/>
        <dbReference type="Rhea" id="RHEA-COMP:10124"/>
        <dbReference type="ChEBI" id="CHEBI:15377"/>
        <dbReference type="ChEBI" id="CHEBI:15378"/>
        <dbReference type="ChEBI" id="CHEBI:59871"/>
        <dbReference type="ChEBI" id="CHEBI:78442"/>
        <dbReference type="ChEBI" id="CHEBI:79333"/>
        <dbReference type="EC" id="3.1.1.96"/>
    </reaction>
</comment>
<dbReference type="EMBL" id="JBHFQA010000005">
    <property type="protein sequence ID" value="KAL2098995.1"/>
    <property type="molecule type" value="Genomic_DNA"/>
</dbReference>
<sequence length="920" mass="104451">MSYFHDYNDLEHYIRFGDQTQEQKASFRIRRWSTKFLWKDDSLWYHNGKRPRKVLRSREQVNSLLQQYHDDNNHKNRQLVINDLKRAFYWGSIRKDINEWIDNCQRCSEIRLNKVQTPVPKHCLCYGCESSPSEGESLSFHKFPATDSNRLNLWISYAKRDHWSVNSKSVLCSKHFTEDCFDLSGESVSLKPDAVPTVPMDSDTQQEDNEDLMYPSQDLIEEHAEHPYAINLERIDLGIVGNLVWENDSQIRKELPFSRYDALERYLKTGTFAKESTPRMKGIVKRASKNYCLEGGVLFYSRGGKKRRVLRSRAQVDAVLREYHDNQGHYGINLCIAAIADKFYWQSLMTDIKMWIGNCPLCLNMDETSQKFRCSVNDCNNHNGPVERSLGLTFHRFPFNDPELLSRWIRKLQRSKWSPTTRSVVCSVHFTEDCFELKGREKLLKGHAVPTLLLGQSPVEGSQGSDAENSLENTQRTFFAKYDAVHKYLSTGVYPPGLNAVDKNTVRRLGKRFAVHDGVLFFTTKRNRCKVVRNREEVHATLSAYHNDMNHLDVEKCTRLISKHFHWGSLKADVRWWIQRCEECSAARTPDPQPDPTCAIADSPECSDHESFSQDQDLSPATTDLASSTSWDVEPTEVVTLSEPVATTHLVSGAPVKRSAPLDSESAQQKKCKIGREALSSSSKPSATGLTSSTSWDVEPAQTAGLLNPVLTIHLVSGSPLDSTSPQQEKHKEGGDELTSYSSQTSLICLDNGFPVRDKSQPLRARTVLQHCSEGNIQIKKATKNTRARIGTGLVIYLSFFKEATEEIIPKMVKVLLGAKLFRVKGGELSSVLDLPGSVVIVPQNSLAGTLEDGQFQYSQQIDASDGERLYNNFVSQCRRALASSRKSVEAKCVVHYGMYGQKQTITFHSEESFIHVVEF</sequence>
<comment type="catalytic activity">
    <reaction evidence="6">
        <text>glycyl-tRNA(Ala) + H2O = tRNA(Ala) + glycine + H(+)</text>
        <dbReference type="Rhea" id="RHEA:53744"/>
        <dbReference type="Rhea" id="RHEA-COMP:9657"/>
        <dbReference type="Rhea" id="RHEA-COMP:13640"/>
        <dbReference type="ChEBI" id="CHEBI:15377"/>
        <dbReference type="ChEBI" id="CHEBI:15378"/>
        <dbReference type="ChEBI" id="CHEBI:57305"/>
        <dbReference type="ChEBI" id="CHEBI:78442"/>
        <dbReference type="ChEBI" id="CHEBI:78522"/>
        <dbReference type="EC" id="3.1.1.96"/>
    </reaction>
</comment>
<feature type="region of interest" description="Disordered" evidence="9">
    <location>
        <begin position="717"/>
        <end position="738"/>
    </location>
</feature>
<dbReference type="GO" id="GO:0008270">
    <property type="term" value="F:zinc ion binding"/>
    <property type="evidence" value="ECO:0007669"/>
    <property type="project" value="UniProtKB-KW"/>
</dbReference>
<gene>
    <name evidence="11" type="ORF">ACEWY4_005475</name>
</gene>
<accession>A0ABD1KIF4</accession>
<dbReference type="AlphaFoldDB" id="A0ABD1KIF4"/>
<keyword evidence="2" id="KW-0479">Metal-binding</keyword>
<evidence type="ECO:0000256" key="1">
    <source>
        <dbReference type="ARBA" id="ARBA00013056"/>
    </source>
</evidence>
<dbReference type="SUPFAM" id="SSF69500">
    <property type="entry name" value="DTD-like"/>
    <property type="match status" value="1"/>
</dbReference>
<dbReference type="Pfam" id="PF02580">
    <property type="entry name" value="Tyr_Deacylase"/>
    <property type="match status" value="1"/>
</dbReference>
<dbReference type="InterPro" id="IPR003732">
    <property type="entry name" value="Daa-tRNA_deacyls_DTD"/>
</dbReference>
<feature type="domain" description="THAP-type" evidence="10">
    <location>
        <begin position="370"/>
        <end position="453"/>
    </location>
</feature>
<reference evidence="11 12" key="1">
    <citation type="submission" date="2024-09" db="EMBL/GenBank/DDBJ databases">
        <title>A chromosome-level genome assembly of Gray's grenadier anchovy, Coilia grayii.</title>
        <authorList>
            <person name="Fu Z."/>
        </authorList>
    </citation>
    <scope>NUCLEOTIDE SEQUENCE [LARGE SCALE GENOMIC DNA]</scope>
    <source>
        <strain evidence="11">G4</strain>
        <tissue evidence="11">Muscle</tissue>
    </source>
</reference>
<feature type="compositionally biased region" description="Polar residues" evidence="9">
    <location>
        <begin position="679"/>
        <end position="695"/>
    </location>
</feature>
<evidence type="ECO:0000256" key="3">
    <source>
        <dbReference type="ARBA" id="ARBA00022771"/>
    </source>
</evidence>
<dbReference type="SMART" id="SM00692">
    <property type="entry name" value="DM3"/>
    <property type="match status" value="2"/>
</dbReference>
<evidence type="ECO:0000256" key="5">
    <source>
        <dbReference type="ARBA" id="ARBA00023125"/>
    </source>
</evidence>
<protein>
    <recommendedName>
        <fullName evidence="1">D-aminoacyl-tRNA deacylase</fullName>
        <ecNumber evidence="1">3.1.1.96</ecNumber>
    </recommendedName>
</protein>
<dbReference type="GO" id="GO:0003677">
    <property type="term" value="F:DNA binding"/>
    <property type="evidence" value="ECO:0007669"/>
    <property type="project" value="UniProtKB-UniRule"/>
</dbReference>
<feature type="region of interest" description="Disordered" evidence="9">
    <location>
        <begin position="587"/>
        <end position="630"/>
    </location>
</feature>
<name>A0ABD1KIF4_9TELE</name>
<dbReference type="EC" id="3.1.1.96" evidence="1"/>
<dbReference type="InterPro" id="IPR052224">
    <property type="entry name" value="THAP_domain_protein"/>
</dbReference>
<evidence type="ECO:0000256" key="7">
    <source>
        <dbReference type="ARBA" id="ARBA00048018"/>
    </source>
</evidence>
<evidence type="ECO:0000313" key="11">
    <source>
        <dbReference type="EMBL" id="KAL2098995.1"/>
    </source>
</evidence>
<evidence type="ECO:0000256" key="8">
    <source>
        <dbReference type="PROSITE-ProRule" id="PRU00309"/>
    </source>
</evidence>
<dbReference type="PROSITE" id="PS50950">
    <property type="entry name" value="ZF_THAP"/>
    <property type="match status" value="2"/>
</dbReference>
<dbReference type="InterPro" id="IPR006612">
    <property type="entry name" value="THAP_Znf"/>
</dbReference>
<evidence type="ECO:0000256" key="9">
    <source>
        <dbReference type="SAM" id="MobiDB-lite"/>
    </source>
</evidence>
<evidence type="ECO:0000256" key="6">
    <source>
        <dbReference type="ARBA" id="ARBA00047676"/>
    </source>
</evidence>
<dbReference type="PANTHER" id="PTHR46927">
    <property type="entry name" value="AGAP005574-PA"/>
    <property type="match status" value="1"/>
</dbReference>
<dbReference type="PANTHER" id="PTHR46927:SF2">
    <property type="entry name" value="THAP DOMAIN-CONTAINING PROTEIN 8"/>
    <property type="match status" value="1"/>
</dbReference>
<keyword evidence="3 8" id="KW-0863">Zinc-finger</keyword>
<evidence type="ECO:0000259" key="10">
    <source>
        <dbReference type="PROSITE" id="PS50950"/>
    </source>
</evidence>
<dbReference type="SUPFAM" id="SSF57716">
    <property type="entry name" value="Glucocorticoid receptor-like (DNA-binding domain)"/>
    <property type="match status" value="2"/>
</dbReference>
<dbReference type="InterPro" id="IPR041588">
    <property type="entry name" value="Integrase_H2C2"/>
</dbReference>
<dbReference type="GO" id="GO:0051499">
    <property type="term" value="F:D-aminoacyl-tRNA deacylase activity"/>
    <property type="evidence" value="ECO:0007669"/>
    <property type="project" value="UniProtKB-EC"/>
</dbReference>
<keyword evidence="4" id="KW-0862">Zinc</keyword>
<feature type="region of interest" description="Disordered" evidence="9">
    <location>
        <begin position="656"/>
        <end position="695"/>
    </location>
</feature>
<keyword evidence="12" id="KW-1185">Reference proteome</keyword>
<dbReference type="Pfam" id="PF05485">
    <property type="entry name" value="THAP"/>
    <property type="match status" value="2"/>
</dbReference>
<dbReference type="SMART" id="SM00980">
    <property type="entry name" value="THAP"/>
    <property type="match status" value="2"/>
</dbReference>
<evidence type="ECO:0000313" key="12">
    <source>
        <dbReference type="Proteomes" id="UP001591681"/>
    </source>
</evidence>
<keyword evidence="5 8" id="KW-0238">DNA-binding</keyword>
<organism evidence="11 12">
    <name type="scientific">Coilia grayii</name>
    <name type="common">Gray's grenadier anchovy</name>
    <dbReference type="NCBI Taxonomy" id="363190"/>
    <lineage>
        <taxon>Eukaryota</taxon>
        <taxon>Metazoa</taxon>
        <taxon>Chordata</taxon>
        <taxon>Craniata</taxon>
        <taxon>Vertebrata</taxon>
        <taxon>Euteleostomi</taxon>
        <taxon>Actinopterygii</taxon>
        <taxon>Neopterygii</taxon>
        <taxon>Teleostei</taxon>
        <taxon>Clupei</taxon>
        <taxon>Clupeiformes</taxon>
        <taxon>Clupeoidei</taxon>
        <taxon>Engraulidae</taxon>
        <taxon>Coilinae</taxon>
        <taxon>Coilia</taxon>
    </lineage>
</organism>
<dbReference type="InterPro" id="IPR023509">
    <property type="entry name" value="DTD-like_sf"/>
</dbReference>